<keyword evidence="2" id="KW-1185">Reference proteome</keyword>
<gene>
    <name evidence="1" type="ORF">GARC_4112</name>
</gene>
<dbReference type="EMBL" id="BAEO01000060">
    <property type="protein sequence ID" value="GAC21054.1"/>
    <property type="molecule type" value="Genomic_DNA"/>
</dbReference>
<organism evidence="1 2">
    <name type="scientific">Paraglaciecola arctica BSs20135</name>
    <dbReference type="NCBI Taxonomy" id="493475"/>
    <lineage>
        <taxon>Bacteria</taxon>
        <taxon>Pseudomonadati</taxon>
        <taxon>Pseudomonadota</taxon>
        <taxon>Gammaproteobacteria</taxon>
        <taxon>Alteromonadales</taxon>
        <taxon>Alteromonadaceae</taxon>
        <taxon>Paraglaciecola</taxon>
    </lineage>
</organism>
<evidence type="ECO:0000313" key="2">
    <source>
        <dbReference type="Proteomes" id="UP000006327"/>
    </source>
</evidence>
<proteinExistence type="predicted"/>
<name>K6XK66_9ALTE</name>
<dbReference type="AlphaFoldDB" id="K6XK66"/>
<dbReference type="Proteomes" id="UP000006327">
    <property type="component" value="Unassembled WGS sequence"/>
</dbReference>
<evidence type="ECO:0000313" key="1">
    <source>
        <dbReference type="EMBL" id="GAC21054.1"/>
    </source>
</evidence>
<reference evidence="1 2" key="1">
    <citation type="journal article" date="2017" name="Antonie Van Leeuwenhoek">
        <title>Rhizobium rhizosphaerae sp. nov., a novel species isolated from rice rhizosphere.</title>
        <authorList>
            <person name="Zhao J.J."/>
            <person name="Zhang J."/>
            <person name="Zhang R.J."/>
            <person name="Zhang C.W."/>
            <person name="Yin H.Q."/>
            <person name="Zhang X.X."/>
        </authorList>
    </citation>
    <scope>NUCLEOTIDE SEQUENCE [LARGE SCALE GENOMIC DNA]</scope>
    <source>
        <strain evidence="1 2">BSs20135</strain>
    </source>
</reference>
<accession>K6XK66</accession>
<comment type="caution">
    <text evidence="1">The sequence shown here is derived from an EMBL/GenBank/DDBJ whole genome shotgun (WGS) entry which is preliminary data.</text>
</comment>
<dbReference type="STRING" id="493475.GARC_4112"/>
<sequence>MSTQLSKNALLTNNNFIVAGLLLQVLKFQQKHDETGLTVRRGRAKLANIIELNRL</sequence>
<protein>
    <submittedName>
        <fullName evidence="1">Uncharacterized protein</fullName>
    </submittedName>
</protein>